<evidence type="ECO:0000256" key="1">
    <source>
        <dbReference type="SAM" id="MobiDB-lite"/>
    </source>
</evidence>
<feature type="compositionally biased region" description="Low complexity" evidence="1">
    <location>
        <begin position="182"/>
        <end position="191"/>
    </location>
</feature>
<dbReference type="GO" id="GO:0005634">
    <property type="term" value="C:nucleus"/>
    <property type="evidence" value="ECO:0007669"/>
    <property type="project" value="InterPro"/>
</dbReference>
<dbReference type="InterPro" id="IPR027417">
    <property type="entry name" value="P-loop_NTPase"/>
</dbReference>
<gene>
    <name evidence="2" type="ORF">COCSUDRAFT_57289</name>
</gene>
<dbReference type="GO" id="GO:0032204">
    <property type="term" value="P:regulation of telomere maintenance"/>
    <property type="evidence" value="ECO:0007669"/>
    <property type="project" value="TreeGrafter"/>
</dbReference>
<keyword evidence="3" id="KW-1185">Reference proteome</keyword>
<feature type="compositionally biased region" description="Low complexity" evidence="1">
    <location>
        <begin position="1"/>
        <end position="18"/>
    </location>
</feature>
<feature type="region of interest" description="Disordered" evidence="1">
    <location>
        <begin position="480"/>
        <end position="559"/>
    </location>
</feature>
<feature type="compositionally biased region" description="Low complexity" evidence="1">
    <location>
        <begin position="140"/>
        <end position="168"/>
    </location>
</feature>
<dbReference type="PANTHER" id="PTHR13413:SF0">
    <property type="entry name" value="YLP MOTIF-CONTAINING PROTEIN 1"/>
    <property type="match status" value="1"/>
</dbReference>
<feature type="compositionally biased region" description="Basic and acidic residues" evidence="1">
    <location>
        <begin position="627"/>
        <end position="643"/>
    </location>
</feature>
<dbReference type="RefSeq" id="XP_005645269.1">
    <property type="nucleotide sequence ID" value="XM_005645212.1"/>
</dbReference>
<reference evidence="2 3" key="1">
    <citation type="journal article" date="2012" name="Genome Biol.">
        <title>The genome of the polar eukaryotic microalga coccomyxa subellipsoidea reveals traits of cold adaptation.</title>
        <authorList>
            <person name="Blanc G."/>
            <person name="Agarkova I."/>
            <person name="Grimwood J."/>
            <person name="Kuo A."/>
            <person name="Brueggeman A."/>
            <person name="Dunigan D."/>
            <person name="Gurnon J."/>
            <person name="Ladunga I."/>
            <person name="Lindquist E."/>
            <person name="Lucas S."/>
            <person name="Pangilinan J."/>
            <person name="Proschold T."/>
            <person name="Salamov A."/>
            <person name="Schmutz J."/>
            <person name="Weeks D."/>
            <person name="Yamada T."/>
            <person name="Claverie J.M."/>
            <person name="Grigoriev I."/>
            <person name="Van Etten J."/>
            <person name="Lomsadze A."/>
            <person name="Borodovsky M."/>
        </authorList>
    </citation>
    <scope>NUCLEOTIDE SEQUENCE [LARGE SCALE GENOMIC DNA]</scope>
    <source>
        <strain evidence="2 3">C-169</strain>
    </source>
</reference>
<dbReference type="eggNOG" id="KOG2400">
    <property type="taxonomic scope" value="Eukaryota"/>
</dbReference>
<dbReference type="PANTHER" id="PTHR13413">
    <property type="entry name" value="YLP MOTIF CONTAINING PROTEIN NUCLEAR PROTEIN ZAP"/>
    <property type="match status" value="1"/>
</dbReference>
<sequence>MFHQQPGVAQGPGVGASQPPLPADHSYHPPLPGEHADPPPLPSNKWSSAPLLSSEAAPPLPEEPPSHGSGQGYPPAGHPWAPSPAGGTGQYASTPQQHLAGPQGPYPASYQTGTPSPHLNGHGQPPWSQAGSHDPSYNGAPWATPTAQPAAYSQQQQYDYQLQQYPIQAAYGHTPSPYGHTPSPYGHQQPPQGGPPNPYAQMYGQQQAWRGPHGHQQPAVPQHLASGHGISHQAGHHTQAAQQYQQLPGQQQPGAWAAHTPPAQQPSWAQSPQPSPAAANGYPQQQPPLPSTPAEAVPAHAEVPGRPVLPLNVTVVDDLLTGPGRAKRPKLIAVVIRGLPGSGKSLIARRLRDAEVAAGGSAPRIHCIDDYFVTEVEKEVWEKDASGKRKMKLVQETEYCYEADMEGVYKASLLKAFTRTAEEGRSPFVIVDAPNLRVDDFKPYWDAGQRAGYEVYVLQAPETDPKVCFARNTHSRTLEDVTAAQQQWDPAGIKEVDMEDESGDERSEHDADSPAASRANKGRWASLDNGAEAQPERPRKMRKTRFTERTESPAARDKQARRLLLLPACGAWKAKKRVRWADEAEEEDTGFHIGGASLRQLETVYVLEGLGPPKEDSYGQKSFSDQVKADHKSEQHNFRDILLGHRRPS</sequence>
<feature type="compositionally biased region" description="Low complexity" evidence="1">
    <location>
        <begin position="47"/>
        <end position="57"/>
    </location>
</feature>
<dbReference type="EMBL" id="AGSI01000014">
    <property type="protein sequence ID" value="EIE20725.1"/>
    <property type="molecule type" value="Genomic_DNA"/>
</dbReference>
<dbReference type="GeneID" id="17038704"/>
<dbReference type="SUPFAM" id="SSF52540">
    <property type="entry name" value="P-loop containing nucleoside triphosphate hydrolases"/>
    <property type="match status" value="1"/>
</dbReference>
<proteinExistence type="predicted"/>
<feature type="compositionally biased region" description="Low complexity" evidence="1">
    <location>
        <begin position="232"/>
        <end position="279"/>
    </location>
</feature>
<feature type="region of interest" description="Disordered" evidence="1">
    <location>
        <begin position="611"/>
        <end position="649"/>
    </location>
</feature>
<dbReference type="KEGG" id="csl:COCSUDRAFT_57289"/>
<comment type="caution">
    <text evidence="2">The sequence shown here is derived from an EMBL/GenBank/DDBJ whole genome shotgun (WGS) entry which is preliminary data.</text>
</comment>
<dbReference type="OrthoDB" id="513595at2759"/>
<accession>I0YQQ6</accession>
<organism evidence="2 3">
    <name type="scientific">Coccomyxa subellipsoidea (strain C-169)</name>
    <name type="common">Green microalga</name>
    <dbReference type="NCBI Taxonomy" id="574566"/>
    <lineage>
        <taxon>Eukaryota</taxon>
        <taxon>Viridiplantae</taxon>
        <taxon>Chlorophyta</taxon>
        <taxon>core chlorophytes</taxon>
        <taxon>Trebouxiophyceae</taxon>
        <taxon>Trebouxiophyceae incertae sedis</taxon>
        <taxon>Coccomyxaceae</taxon>
        <taxon>Coccomyxa</taxon>
        <taxon>Coccomyxa subellipsoidea</taxon>
    </lineage>
</organism>
<dbReference type="InterPro" id="IPR026314">
    <property type="entry name" value="YLP_motif_con_p1"/>
</dbReference>
<dbReference type="AlphaFoldDB" id="I0YQQ6"/>
<dbReference type="Proteomes" id="UP000007264">
    <property type="component" value="Unassembled WGS sequence"/>
</dbReference>
<dbReference type="Pfam" id="PF13671">
    <property type="entry name" value="AAA_33"/>
    <property type="match status" value="1"/>
</dbReference>
<feature type="compositionally biased region" description="Basic and acidic residues" evidence="1">
    <location>
        <begin position="545"/>
        <end position="559"/>
    </location>
</feature>
<evidence type="ECO:0000313" key="3">
    <source>
        <dbReference type="Proteomes" id="UP000007264"/>
    </source>
</evidence>
<protein>
    <recommendedName>
        <fullName evidence="4">YLP motif-containing protein 1</fullName>
    </recommendedName>
</protein>
<evidence type="ECO:0000313" key="2">
    <source>
        <dbReference type="EMBL" id="EIE20725.1"/>
    </source>
</evidence>
<evidence type="ECO:0008006" key="4">
    <source>
        <dbReference type="Google" id="ProtNLM"/>
    </source>
</evidence>
<feature type="region of interest" description="Disordered" evidence="1">
    <location>
        <begin position="1"/>
        <end position="299"/>
    </location>
</feature>
<name>I0YQQ6_COCSC</name>
<dbReference type="Gene3D" id="3.40.50.300">
    <property type="entry name" value="P-loop containing nucleotide triphosphate hydrolases"/>
    <property type="match status" value="1"/>
</dbReference>